<evidence type="ECO:0000256" key="3">
    <source>
        <dbReference type="ARBA" id="ARBA00023180"/>
    </source>
</evidence>
<comment type="subcellular location">
    <subcellularLocation>
        <location evidence="1">Cell membrane</location>
    </subcellularLocation>
</comment>
<keyword evidence="2" id="KW-1003">Cell membrane</keyword>
<dbReference type="PROSITE" id="PS51484">
    <property type="entry name" value="G8"/>
    <property type="match status" value="1"/>
</dbReference>
<evidence type="ECO:0000259" key="6">
    <source>
        <dbReference type="PROSITE" id="PS51484"/>
    </source>
</evidence>
<evidence type="ECO:0000256" key="5">
    <source>
        <dbReference type="SAM" id="Phobius"/>
    </source>
</evidence>
<keyword evidence="5" id="KW-1133">Transmembrane helix</keyword>
<dbReference type="InterPro" id="IPR011050">
    <property type="entry name" value="Pectin_lyase_fold/virulence"/>
</dbReference>
<dbReference type="PANTHER" id="PTHR47687:SF4">
    <property type="entry name" value="G8 DOMAIN-CONTAINING PROTEIN DDB_G0286311-RELATED"/>
    <property type="match status" value="1"/>
</dbReference>
<evidence type="ECO:0000313" key="7">
    <source>
        <dbReference type="EMBL" id="CAE0407073.1"/>
    </source>
</evidence>
<dbReference type="Pfam" id="PF10162">
    <property type="entry name" value="G8"/>
    <property type="match status" value="1"/>
</dbReference>
<evidence type="ECO:0000256" key="1">
    <source>
        <dbReference type="ARBA" id="ARBA00004236"/>
    </source>
</evidence>
<dbReference type="Pfam" id="PF24606">
    <property type="entry name" value="CEMIP_beta-hel"/>
    <property type="match status" value="1"/>
</dbReference>
<feature type="transmembrane region" description="Helical" evidence="5">
    <location>
        <begin position="12"/>
        <end position="29"/>
    </location>
</feature>
<protein>
    <recommendedName>
        <fullName evidence="6">G8 domain-containing protein</fullName>
    </recommendedName>
</protein>
<dbReference type="SMART" id="SM01225">
    <property type="entry name" value="G8"/>
    <property type="match status" value="1"/>
</dbReference>
<keyword evidence="5" id="KW-0472">Membrane</keyword>
<dbReference type="GO" id="GO:0005886">
    <property type="term" value="C:plasma membrane"/>
    <property type="evidence" value="ECO:0007669"/>
    <property type="project" value="UniProtKB-SubCell"/>
</dbReference>
<reference evidence="7" key="1">
    <citation type="submission" date="2021-01" db="EMBL/GenBank/DDBJ databases">
        <authorList>
            <person name="Corre E."/>
            <person name="Pelletier E."/>
            <person name="Niang G."/>
            <person name="Scheremetjew M."/>
            <person name="Finn R."/>
            <person name="Kale V."/>
            <person name="Holt S."/>
            <person name="Cochrane G."/>
            <person name="Meng A."/>
            <person name="Brown T."/>
            <person name="Cohen L."/>
        </authorList>
    </citation>
    <scope>NUCLEOTIDE SEQUENCE</scope>
    <source>
        <strain evidence="7">CCMP127</strain>
    </source>
</reference>
<keyword evidence="5" id="KW-0812">Transmembrane</keyword>
<dbReference type="EMBL" id="HBIM01005766">
    <property type="protein sequence ID" value="CAE0407073.1"/>
    <property type="molecule type" value="Transcribed_RNA"/>
</dbReference>
<proteinExistence type="inferred from homology"/>
<name>A0A7S3L0I4_9STRA</name>
<dbReference type="InterPro" id="IPR052334">
    <property type="entry name" value="G8_domain-comF-like"/>
</dbReference>
<evidence type="ECO:0000256" key="4">
    <source>
        <dbReference type="ARBA" id="ARBA00038413"/>
    </source>
</evidence>
<accession>A0A7S3L0I4</accession>
<dbReference type="AlphaFoldDB" id="A0A7S3L0I4"/>
<dbReference type="SUPFAM" id="SSF51126">
    <property type="entry name" value="Pectin lyase-like"/>
    <property type="match status" value="1"/>
</dbReference>
<dbReference type="PANTHER" id="PTHR47687">
    <property type="entry name" value="G8 DOMAIN-CONTAINING PROTEIN DDB_G0288475-RELATED"/>
    <property type="match status" value="1"/>
</dbReference>
<evidence type="ECO:0000256" key="2">
    <source>
        <dbReference type="ARBA" id="ARBA00022475"/>
    </source>
</evidence>
<feature type="domain" description="G8" evidence="6">
    <location>
        <begin position="109"/>
        <end position="231"/>
    </location>
</feature>
<dbReference type="InterPro" id="IPR019316">
    <property type="entry name" value="G8_domain"/>
</dbReference>
<keyword evidence="3" id="KW-0325">Glycoprotein</keyword>
<comment type="similarity">
    <text evidence="4">Belongs to the comF family.</text>
</comment>
<gene>
    <name evidence="7" type="ORF">ACOF00016_LOCUS4900</name>
</gene>
<dbReference type="InterPro" id="IPR055401">
    <property type="entry name" value="CEMIP_beta-hel_dom"/>
</dbReference>
<sequence length="1114" mass="124938">MNKKHYIFARRGALGLLIFSFVGIIWTLVAKKDSSEVSAHKAFDTLDQDVPTSSTPPVIPLPTDWMDYPPGPYIGADANTEMIILPTLPVPDSLNAPRTNCPWDDSTLVDWDPPTRPYQDATLPANARLIMRRAPSVELGILTIPETSELVLLDVPMELFVQGMVVAGTLTLGSESCPMLNKVVITLFGERPDNVRYQSVSPSYKGIHVPTGGDLQLHGKTYFPTWTRLARTVDPKRGDSPNVLFLQEEVNWEPGQQIVVITSAIKDSRDWHQNEIRTIESVYTASNHPEVAAVVTVTEPLEYRHVGHASYQTEVGLLTRNIVIQGAADDSEPSDPDPLNCTIDPGQLYYLGYDKTMGAPCPYTETTGYGGHILVEGEAQVEGVELVRMGQTNVQERYPFQFRMLGDNCPHCYIRRSSVHRSYYRGIVLEGTNVTTVTENVAYDVIGYCYMLKDGVEENNTISFNLGAHIHWLGPEPSGGVGRDIPTYVEEEKLAFPPDTSASAFFLPNAWNTVVGNVAVGGWAGFHSPNMKTPLNSFREWDWSPSTRPALLWDGNTAHSTAFWQKESSAFYVGGFIEYDNNGRIECGPGNASKRDTCETRKLSGDCKPYEFASFRITNTKVFLATVYVWYSHTGRFDIVGLEAHDTGSMQKQSDNRFWMDQILHVCRSGEQLELPDEFNTEEWTGSSMYFQTEGYKYIISNSIFRNCGVRDDKYNQYDNSPTRGCPADGSNTGCKAGSAVFYFTSFKDNLLPEINEATTNITYENCGRRFMSTYEEYETNMAMRECWIDADGSTSGLGEPTFIVSGTNRSKAWWRADDEAVLEPQRPLYFIKKNDGPKRSLAHVRMRWDDSVHLQDGQAYDERYCYQKALNCPEQGVLRHLGKFFTPDSSDYSTFGLPITPVGKVTGLSGGYGWLLEFNRYGAPKELTLDRMEIDPDSVLMVTIKYPRGTTFNIRANARICLESRGYICTEVFEQTDNIDDVRTFGNKYYIHSNGFLTLRLIQTSARFVGYDADGDGQGEWVIPGWDTPGKDQYEFALERFERAGVRLPQFPYDAKLTIEANCAGSGMYCSGDLASYDPDVCPSGYTQVGYDRCCRNGTKDCKYPDDGSLNFR</sequence>
<organism evidence="7">
    <name type="scientific">Amphora coffeiformis</name>
    <dbReference type="NCBI Taxonomy" id="265554"/>
    <lineage>
        <taxon>Eukaryota</taxon>
        <taxon>Sar</taxon>
        <taxon>Stramenopiles</taxon>
        <taxon>Ochrophyta</taxon>
        <taxon>Bacillariophyta</taxon>
        <taxon>Bacillariophyceae</taxon>
        <taxon>Bacillariophycidae</taxon>
        <taxon>Thalassiophysales</taxon>
        <taxon>Catenulaceae</taxon>
        <taxon>Amphora</taxon>
    </lineage>
</organism>